<name>A0ABT7JBX4_9DEIO</name>
<proteinExistence type="predicted"/>
<gene>
    <name evidence="2" type="ORF">QOL99_00130</name>
</gene>
<evidence type="ECO:0000313" key="3">
    <source>
        <dbReference type="Proteomes" id="UP001302059"/>
    </source>
</evidence>
<dbReference type="EMBL" id="JASNGB010000001">
    <property type="protein sequence ID" value="MDL2342555.1"/>
    <property type="molecule type" value="Genomic_DNA"/>
</dbReference>
<comment type="caution">
    <text evidence="2">The sequence shown here is derived from an EMBL/GenBank/DDBJ whole genome shotgun (WGS) entry which is preliminary data.</text>
</comment>
<protein>
    <recommendedName>
        <fullName evidence="4">DUF4198 domain-containing protein</fullName>
    </recommendedName>
</protein>
<accession>A0ABT7JBX4</accession>
<dbReference type="Proteomes" id="UP001302059">
    <property type="component" value="Unassembled WGS sequence"/>
</dbReference>
<keyword evidence="3" id="KW-1185">Reference proteome</keyword>
<reference evidence="2 3" key="1">
    <citation type="submission" date="2023-05" db="EMBL/GenBank/DDBJ databases">
        <authorList>
            <person name="Gao F."/>
        </authorList>
    </citation>
    <scope>NUCLEOTIDE SEQUENCE [LARGE SCALE GENOMIC DNA]</scope>
    <source>
        <strain evidence="2 3">MIMF12</strain>
    </source>
</reference>
<evidence type="ECO:0000313" key="2">
    <source>
        <dbReference type="EMBL" id="MDL2342555.1"/>
    </source>
</evidence>
<evidence type="ECO:0008006" key="4">
    <source>
        <dbReference type="Google" id="ProtNLM"/>
    </source>
</evidence>
<dbReference type="RefSeq" id="WP_285520595.1">
    <property type="nucleotide sequence ID" value="NZ_JASNGB010000001.1"/>
</dbReference>
<evidence type="ECO:0000256" key="1">
    <source>
        <dbReference type="SAM" id="MobiDB-lite"/>
    </source>
</evidence>
<feature type="compositionally biased region" description="Pro residues" evidence="1">
    <location>
        <begin position="151"/>
        <end position="161"/>
    </location>
</feature>
<organism evidence="2 3">
    <name type="scientific">Deinococcus rhizophilus</name>
    <dbReference type="NCBI Taxonomy" id="3049544"/>
    <lineage>
        <taxon>Bacteria</taxon>
        <taxon>Thermotogati</taxon>
        <taxon>Deinococcota</taxon>
        <taxon>Deinococci</taxon>
        <taxon>Deinococcales</taxon>
        <taxon>Deinococcaceae</taxon>
        <taxon>Deinococcus</taxon>
    </lineage>
</organism>
<feature type="region of interest" description="Disordered" evidence="1">
    <location>
        <begin position="139"/>
        <end position="162"/>
    </location>
</feature>
<sequence length="257" mass="27086">MSLIRIHIAPAGLLPGESEWLDAELLDYDAPFDLQAAPVEGGRAVDSVVVRHTGDRLPTSYAYTATGYLYGRSDTELDALYWRVKRQLAHADQIWRGERYLKVGGATLAGGEPLRGQTVVPAPIVCQVTELRWYRANGTPLHNGASGTNPVAPPAPPPPPAATTFTLTLTLTGPALAPVTVTNLTTGQQVFGAQIGGTSSIPGLTGGHTYRVSGGAVNGWTPPPDRTLTLTANTTLSLTYTQAAPPPPPPPPDTGYY</sequence>